<reference evidence="3 4" key="1">
    <citation type="submission" date="2018-03" db="EMBL/GenBank/DDBJ databases">
        <title>Chitinolytic properties of Streptosporangium nondiastaticum TBG75A20.</title>
        <authorList>
            <person name="Gayathri V."/>
            <person name="Shiburaj S."/>
        </authorList>
    </citation>
    <scope>NUCLEOTIDE SEQUENCE [LARGE SCALE GENOMIC DNA]</scope>
    <source>
        <strain evidence="3 4">TBG75A20</strain>
    </source>
</reference>
<gene>
    <name evidence="3" type="ORF">B7P34_36020</name>
</gene>
<keyword evidence="4" id="KW-1185">Reference proteome</keyword>
<evidence type="ECO:0000313" key="3">
    <source>
        <dbReference type="EMBL" id="PSJ23951.1"/>
    </source>
</evidence>
<dbReference type="SUPFAM" id="SSF47203">
    <property type="entry name" value="Acyl-CoA dehydrogenase C-terminal domain-like"/>
    <property type="match status" value="1"/>
</dbReference>
<dbReference type="Pfam" id="PF00441">
    <property type="entry name" value="Acyl-CoA_dh_1"/>
    <property type="match status" value="1"/>
</dbReference>
<dbReference type="InterPro" id="IPR036250">
    <property type="entry name" value="AcylCo_DH-like_C"/>
</dbReference>
<evidence type="ECO:0000259" key="2">
    <source>
        <dbReference type="Pfam" id="PF00441"/>
    </source>
</evidence>
<comment type="caution">
    <text evidence="3">The sequence shown here is derived from an EMBL/GenBank/DDBJ whole genome shotgun (WGS) entry which is preliminary data.</text>
</comment>
<name>A0A9X7PDM3_9ACTN</name>
<feature type="non-terminal residue" evidence="3">
    <location>
        <position position="1"/>
    </location>
</feature>
<dbReference type="InterPro" id="IPR009075">
    <property type="entry name" value="AcylCo_DH/oxidase_C"/>
</dbReference>
<evidence type="ECO:0000313" key="4">
    <source>
        <dbReference type="Proteomes" id="UP000242427"/>
    </source>
</evidence>
<dbReference type="GO" id="GO:0016627">
    <property type="term" value="F:oxidoreductase activity, acting on the CH-CH group of donors"/>
    <property type="evidence" value="ECO:0007669"/>
    <property type="project" value="InterPro"/>
</dbReference>
<protein>
    <recommendedName>
        <fullName evidence="2">Acyl-CoA dehydrogenase/oxidase C-terminal domain-containing protein</fullName>
    </recommendedName>
</protein>
<dbReference type="EMBL" id="PXWG01000320">
    <property type="protein sequence ID" value="PSJ23951.1"/>
    <property type="molecule type" value="Genomic_DNA"/>
</dbReference>
<proteinExistence type="predicted"/>
<accession>A0A9X7PDM3</accession>
<dbReference type="Gene3D" id="1.20.140.10">
    <property type="entry name" value="Butyryl-CoA Dehydrogenase, subunit A, domain 3"/>
    <property type="match status" value="1"/>
</dbReference>
<dbReference type="RefSeq" id="WP_286157547.1">
    <property type="nucleotide sequence ID" value="NZ_PXWG01000320.1"/>
</dbReference>
<evidence type="ECO:0000256" key="1">
    <source>
        <dbReference type="ARBA" id="ARBA00022630"/>
    </source>
</evidence>
<organism evidence="3 4">
    <name type="scientific">Streptosporangium nondiastaticum</name>
    <dbReference type="NCBI Taxonomy" id="35764"/>
    <lineage>
        <taxon>Bacteria</taxon>
        <taxon>Bacillati</taxon>
        <taxon>Actinomycetota</taxon>
        <taxon>Actinomycetes</taxon>
        <taxon>Streptosporangiales</taxon>
        <taxon>Streptosporangiaceae</taxon>
        <taxon>Streptosporangium</taxon>
    </lineage>
</organism>
<dbReference type="Proteomes" id="UP000242427">
    <property type="component" value="Unassembled WGS sequence"/>
</dbReference>
<feature type="domain" description="Acyl-CoA dehydrogenase/oxidase C-terminal" evidence="2">
    <location>
        <begin position="27"/>
        <end position="85"/>
    </location>
</feature>
<sequence>PPAAPTAAGVSAAHDAAASSSTLGTLSRFLARDGEVAAAKAAASDAAHAAARAALQLHGAIGYTAEYDLSLWLGKARALRSAWGSPAACRARTLDIFRE</sequence>
<keyword evidence="1" id="KW-0285">Flavoprotein</keyword>
<dbReference type="AlphaFoldDB" id="A0A9X7PDM3"/>